<dbReference type="Proteomes" id="UP000193804">
    <property type="component" value="Unassembled WGS sequence"/>
</dbReference>
<gene>
    <name evidence="1" type="ORF">SAMN05661096_01169</name>
</gene>
<dbReference type="STRING" id="1028.SAMN05661096_01169"/>
<reference evidence="2" key="1">
    <citation type="submission" date="2017-04" db="EMBL/GenBank/DDBJ databases">
        <authorList>
            <person name="Varghese N."/>
            <person name="Submissions S."/>
        </authorList>
    </citation>
    <scope>NUCLEOTIDE SEQUENCE [LARGE SCALE GENOMIC DNA]</scope>
    <source>
        <strain evidence="2">DSM 4125</strain>
    </source>
</reference>
<dbReference type="GO" id="GO:0008168">
    <property type="term" value="F:methyltransferase activity"/>
    <property type="evidence" value="ECO:0007669"/>
    <property type="project" value="UniProtKB-KW"/>
</dbReference>
<dbReference type="SUPFAM" id="SSF53335">
    <property type="entry name" value="S-adenosyl-L-methionine-dependent methyltransferases"/>
    <property type="match status" value="1"/>
</dbReference>
<accession>A0A1X7J1U2</accession>
<dbReference type="EMBL" id="FXAW01000002">
    <property type="protein sequence ID" value="SMG21307.1"/>
    <property type="molecule type" value="Genomic_DNA"/>
</dbReference>
<dbReference type="AlphaFoldDB" id="A0A1X7J1U2"/>
<dbReference type="GO" id="GO:0032259">
    <property type="term" value="P:methylation"/>
    <property type="evidence" value="ECO:0007669"/>
    <property type="project" value="UniProtKB-KW"/>
</dbReference>
<sequence length="213" mass="25084">MIHELENCRLCKTLSPVFTISANRYYFTCPRCHGIFMAKSFLPNDAIEADRYKAHNNDVTDPNYQKFVSPITDAIDKNFSKDQKGLDFGSGTGPVITKVLKEKGYTLETYDPFFDNRPEVLKETYDFIACCEVVEHFHTPDLEFQRLRSLLKPGGKLYIMTNLFSEKTPFDSWYYKNDMTHVFFYHQFTFDWIKKSFLFKSLEFEERLTTLSL</sequence>
<keyword evidence="1" id="KW-0808">Transferase</keyword>
<dbReference type="CDD" id="cd02440">
    <property type="entry name" value="AdoMet_MTases"/>
    <property type="match status" value="1"/>
</dbReference>
<proteinExistence type="predicted"/>
<keyword evidence="2" id="KW-1185">Reference proteome</keyword>
<keyword evidence="1" id="KW-0489">Methyltransferase</keyword>
<protein>
    <submittedName>
        <fullName evidence="1">Methyltransferase domain-containing protein</fullName>
    </submittedName>
</protein>
<organism evidence="1 2">
    <name type="scientific">Marivirga sericea</name>
    <dbReference type="NCBI Taxonomy" id="1028"/>
    <lineage>
        <taxon>Bacteria</taxon>
        <taxon>Pseudomonadati</taxon>
        <taxon>Bacteroidota</taxon>
        <taxon>Cytophagia</taxon>
        <taxon>Cytophagales</taxon>
        <taxon>Marivirgaceae</taxon>
        <taxon>Marivirga</taxon>
    </lineage>
</organism>
<dbReference type="Gene3D" id="3.40.50.150">
    <property type="entry name" value="Vaccinia Virus protein VP39"/>
    <property type="match status" value="1"/>
</dbReference>
<evidence type="ECO:0000313" key="1">
    <source>
        <dbReference type="EMBL" id="SMG21307.1"/>
    </source>
</evidence>
<dbReference type="InterPro" id="IPR029063">
    <property type="entry name" value="SAM-dependent_MTases_sf"/>
</dbReference>
<dbReference type="Pfam" id="PF13489">
    <property type="entry name" value="Methyltransf_23"/>
    <property type="match status" value="1"/>
</dbReference>
<evidence type="ECO:0000313" key="2">
    <source>
        <dbReference type="Proteomes" id="UP000193804"/>
    </source>
</evidence>
<name>A0A1X7J1U2_9BACT</name>